<organism evidence="1 2">
    <name type="scientific">Ooceraea biroi</name>
    <name type="common">Clonal raider ant</name>
    <name type="synonym">Cerapachys biroi</name>
    <dbReference type="NCBI Taxonomy" id="2015173"/>
    <lineage>
        <taxon>Eukaryota</taxon>
        <taxon>Metazoa</taxon>
        <taxon>Ecdysozoa</taxon>
        <taxon>Arthropoda</taxon>
        <taxon>Hexapoda</taxon>
        <taxon>Insecta</taxon>
        <taxon>Pterygota</taxon>
        <taxon>Neoptera</taxon>
        <taxon>Endopterygota</taxon>
        <taxon>Hymenoptera</taxon>
        <taxon>Apocrita</taxon>
        <taxon>Aculeata</taxon>
        <taxon>Formicoidea</taxon>
        <taxon>Formicidae</taxon>
        <taxon>Dorylinae</taxon>
        <taxon>Ooceraea</taxon>
    </lineage>
</organism>
<gene>
    <name evidence="1" type="ORF">X777_14802</name>
</gene>
<dbReference type="Proteomes" id="UP000053097">
    <property type="component" value="Unassembled WGS sequence"/>
</dbReference>
<protein>
    <submittedName>
        <fullName evidence="1">Uncharacterized protein</fullName>
    </submittedName>
</protein>
<evidence type="ECO:0000313" key="1">
    <source>
        <dbReference type="EMBL" id="EZA58633.1"/>
    </source>
</evidence>
<sequence length="85" mass="9909">MPFWKSWQKVYSSMGSSSERSCRYLQRFPRWHTFLRKSRQILFAESDVSVAPAFNPPAISMTCCCINAPEPAISNFFFNFFINKA</sequence>
<proteinExistence type="predicted"/>
<accession>A0A026WRS9</accession>
<name>A0A026WRS9_OOCBI</name>
<reference evidence="1 2" key="1">
    <citation type="journal article" date="2014" name="Curr. Biol.">
        <title>The genome of the clonal raider ant Cerapachys biroi.</title>
        <authorList>
            <person name="Oxley P.R."/>
            <person name="Ji L."/>
            <person name="Fetter-Pruneda I."/>
            <person name="McKenzie S.K."/>
            <person name="Li C."/>
            <person name="Hu H."/>
            <person name="Zhang G."/>
            <person name="Kronauer D.J."/>
        </authorList>
    </citation>
    <scope>NUCLEOTIDE SEQUENCE [LARGE SCALE GENOMIC DNA]</scope>
</reference>
<keyword evidence="2" id="KW-1185">Reference proteome</keyword>
<dbReference type="EMBL" id="KK107119">
    <property type="protein sequence ID" value="EZA58633.1"/>
    <property type="molecule type" value="Genomic_DNA"/>
</dbReference>
<evidence type="ECO:0000313" key="2">
    <source>
        <dbReference type="Proteomes" id="UP000053097"/>
    </source>
</evidence>
<dbReference type="AlphaFoldDB" id="A0A026WRS9"/>